<dbReference type="Proteomes" id="UP000277858">
    <property type="component" value="Chromosome"/>
</dbReference>
<dbReference type="AlphaFoldDB" id="A0A3S5EV50"/>
<evidence type="ECO:0000313" key="3">
    <source>
        <dbReference type="Proteomes" id="UP000277858"/>
    </source>
</evidence>
<protein>
    <submittedName>
        <fullName evidence="2">DNA utilization protein GntX</fullName>
    </submittedName>
</protein>
<dbReference type="PANTHER" id="PTHR47505:SF1">
    <property type="entry name" value="DNA UTILIZATION PROTEIN YHGH"/>
    <property type="match status" value="1"/>
</dbReference>
<organism evidence="2 3">
    <name type="scientific">Acidipropionibacterium jensenii</name>
    <dbReference type="NCBI Taxonomy" id="1749"/>
    <lineage>
        <taxon>Bacteria</taxon>
        <taxon>Bacillati</taxon>
        <taxon>Actinomycetota</taxon>
        <taxon>Actinomycetes</taxon>
        <taxon>Propionibacteriales</taxon>
        <taxon>Propionibacteriaceae</taxon>
        <taxon>Acidipropionibacterium</taxon>
    </lineage>
</organism>
<dbReference type="SUPFAM" id="SSF53271">
    <property type="entry name" value="PRTase-like"/>
    <property type="match status" value="1"/>
</dbReference>
<dbReference type="STRING" id="1122997.GCA_000425285_01806"/>
<dbReference type="PANTHER" id="PTHR47505">
    <property type="entry name" value="DNA UTILIZATION PROTEIN YHGH"/>
    <property type="match status" value="1"/>
</dbReference>
<accession>A0A3S5EV50</accession>
<gene>
    <name evidence="2" type="ORF">NCTC13652_00965</name>
</gene>
<reference evidence="2 3" key="1">
    <citation type="submission" date="2018-12" db="EMBL/GenBank/DDBJ databases">
        <authorList>
            <consortium name="Pathogen Informatics"/>
        </authorList>
    </citation>
    <scope>NUCLEOTIDE SEQUENCE [LARGE SCALE GENOMIC DNA]</scope>
    <source>
        <strain evidence="2 3">NCTC13652</strain>
    </source>
</reference>
<dbReference type="EMBL" id="LR134473">
    <property type="protein sequence ID" value="VEI02780.1"/>
    <property type="molecule type" value="Genomic_DNA"/>
</dbReference>
<name>A0A3S5EV50_9ACTN</name>
<dbReference type="InterPro" id="IPR000836">
    <property type="entry name" value="PRTase_dom"/>
</dbReference>
<comment type="similarity">
    <text evidence="1">Belongs to the ComF/GntX family.</text>
</comment>
<sequence>MADGGRPGDRDGHLHLVSTGLGPPACRAGQYHDSVLDPLADLLLGACCPGCRRPGSGICRRCLAALEAHPRVILDGPPPVVACLPYRDPLPDLVTAHKDRGAGWLSRPLGSSLGVGLRAVVEAADGPVSLVPMPSDRAAVRRRGADHCADLVRSAARSCGLPPDAVRPLLRRTRRVRDQIQLDHDQRVANQAHSMTALPAGPGEPPVVLLDDIRTTGATLAEGARALDRAGHLVLACLVLADAEHPSRWA</sequence>
<dbReference type="Gene3D" id="3.40.50.2020">
    <property type="match status" value="1"/>
</dbReference>
<proteinExistence type="inferred from homology"/>
<dbReference type="InterPro" id="IPR029057">
    <property type="entry name" value="PRTase-like"/>
</dbReference>
<evidence type="ECO:0000313" key="2">
    <source>
        <dbReference type="EMBL" id="VEI02780.1"/>
    </source>
</evidence>
<evidence type="ECO:0000256" key="1">
    <source>
        <dbReference type="ARBA" id="ARBA00008007"/>
    </source>
</evidence>
<dbReference type="CDD" id="cd06223">
    <property type="entry name" value="PRTases_typeI"/>
    <property type="match status" value="1"/>
</dbReference>
<dbReference type="InterPro" id="IPR051910">
    <property type="entry name" value="ComF/GntX_DNA_util-trans"/>
</dbReference>
<keyword evidence="3" id="KW-1185">Reference proteome</keyword>